<accession>A0AAE0PRU9</accession>
<comment type="caution">
    <text evidence="1">The sequence shown here is derived from an EMBL/GenBank/DDBJ whole genome shotgun (WGS) entry which is preliminary data.</text>
</comment>
<name>A0AAE0PRU9_9TELE</name>
<gene>
    <name evidence="1" type="ORF">QTP70_019869</name>
</gene>
<dbReference type="AlphaFoldDB" id="A0AAE0PRU9"/>
<protein>
    <submittedName>
        <fullName evidence="1">Uncharacterized protein</fullName>
    </submittedName>
</protein>
<proteinExistence type="predicted"/>
<evidence type="ECO:0000313" key="2">
    <source>
        <dbReference type="Proteomes" id="UP001274896"/>
    </source>
</evidence>
<dbReference type="EMBL" id="JAUCMX010000159">
    <property type="protein sequence ID" value="KAK3506108.1"/>
    <property type="molecule type" value="Genomic_DNA"/>
</dbReference>
<sequence length="144" mass="15770">MAILTSYHVPSCAAYICFPVALDHWTSGRVLDQSTHCYTHCLSSATLVSAPVIDEPLLDLNSVPADCYDLGTVFSKAYDCAIDLLPEAVVEHILPSSIMVRALCLDIKKRVQKATSNLPVPDGCWGRKLFMPDHLFCHPGAPRT</sequence>
<dbReference type="Proteomes" id="UP001274896">
    <property type="component" value="Unassembled WGS sequence"/>
</dbReference>
<keyword evidence="2" id="KW-1185">Reference proteome</keyword>
<reference evidence="1" key="1">
    <citation type="submission" date="2023-06" db="EMBL/GenBank/DDBJ databases">
        <title>Male Hemibagrus guttatus genome.</title>
        <authorList>
            <person name="Bian C."/>
        </authorList>
    </citation>
    <scope>NUCLEOTIDE SEQUENCE</scope>
    <source>
        <strain evidence="1">Male_cb2023</strain>
        <tissue evidence="1">Muscle</tissue>
    </source>
</reference>
<evidence type="ECO:0000313" key="1">
    <source>
        <dbReference type="EMBL" id="KAK3506108.1"/>
    </source>
</evidence>
<organism evidence="1 2">
    <name type="scientific">Hemibagrus guttatus</name>
    <dbReference type="NCBI Taxonomy" id="175788"/>
    <lineage>
        <taxon>Eukaryota</taxon>
        <taxon>Metazoa</taxon>
        <taxon>Chordata</taxon>
        <taxon>Craniata</taxon>
        <taxon>Vertebrata</taxon>
        <taxon>Euteleostomi</taxon>
        <taxon>Actinopterygii</taxon>
        <taxon>Neopterygii</taxon>
        <taxon>Teleostei</taxon>
        <taxon>Ostariophysi</taxon>
        <taxon>Siluriformes</taxon>
        <taxon>Bagridae</taxon>
        <taxon>Hemibagrus</taxon>
    </lineage>
</organism>